<feature type="transmembrane region" description="Helical" evidence="5">
    <location>
        <begin position="241"/>
        <end position="258"/>
    </location>
</feature>
<comment type="caution">
    <text evidence="7">The sequence shown here is derived from an EMBL/GenBank/DDBJ whole genome shotgun (WGS) entry which is preliminary data.</text>
</comment>
<feature type="transmembrane region" description="Helical" evidence="5">
    <location>
        <begin position="58"/>
        <end position="76"/>
    </location>
</feature>
<evidence type="ECO:0000256" key="4">
    <source>
        <dbReference type="ARBA" id="ARBA00023136"/>
    </source>
</evidence>
<evidence type="ECO:0000256" key="5">
    <source>
        <dbReference type="SAM" id="Phobius"/>
    </source>
</evidence>
<dbReference type="GO" id="GO:0016020">
    <property type="term" value="C:membrane"/>
    <property type="evidence" value="ECO:0007669"/>
    <property type="project" value="UniProtKB-SubCell"/>
</dbReference>
<feature type="transmembrane region" description="Helical" evidence="5">
    <location>
        <begin position="264"/>
        <end position="283"/>
    </location>
</feature>
<dbReference type="RefSeq" id="WP_146226046.1">
    <property type="nucleotide sequence ID" value="NZ_QJTF01000002.1"/>
</dbReference>
<feature type="transmembrane region" description="Helical" evidence="5">
    <location>
        <begin position="20"/>
        <end position="46"/>
    </location>
</feature>
<organism evidence="7 8">
    <name type="scientific">Phyllobacterium leguminum</name>
    <dbReference type="NCBI Taxonomy" id="314237"/>
    <lineage>
        <taxon>Bacteria</taxon>
        <taxon>Pseudomonadati</taxon>
        <taxon>Pseudomonadota</taxon>
        <taxon>Alphaproteobacteria</taxon>
        <taxon>Hyphomicrobiales</taxon>
        <taxon>Phyllobacteriaceae</taxon>
        <taxon>Phyllobacterium</taxon>
    </lineage>
</organism>
<dbReference type="OrthoDB" id="8592563at2"/>
<keyword evidence="4 5" id="KW-0472">Membrane</keyword>
<name>A0A318T908_9HYPH</name>
<evidence type="ECO:0000256" key="1">
    <source>
        <dbReference type="ARBA" id="ARBA00004141"/>
    </source>
</evidence>
<accession>A0A318T908</accession>
<feature type="transmembrane region" description="Helical" evidence="5">
    <location>
        <begin position="131"/>
        <end position="152"/>
    </location>
</feature>
<feature type="domain" description="Integral membrane bound transporter" evidence="6">
    <location>
        <begin position="203"/>
        <end position="323"/>
    </location>
</feature>
<dbReference type="Proteomes" id="UP000247454">
    <property type="component" value="Unassembled WGS sequence"/>
</dbReference>
<evidence type="ECO:0000259" key="6">
    <source>
        <dbReference type="Pfam" id="PF13515"/>
    </source>
</evidence>
<gene>
    <name evidence="7" type="ORF">C7477_10235</name>
</gene>
<reference evidence="7 8" key="1">
    <citation type="submission" date="2018-06" db="EMBL/GenBank/DDBJ databases">
        <title>Genomic Encyclopedia of Type Strains, Phase III (KMG-III): the genomes of soil and plant-associated and newly described type strains.</title>
        <authorList>
            <person name="Whitman W."/>
        </authorList>
    </citation>
    <scope>NUCLEOTIDE SEQUENCE [LARGE SCALE GENOMIC DNA]</scope>
    <source>
        <strain evidence="7 8">ORS 1419</strain>
    </source>
</reference>
<keyword evidence="3 5" id="KW-1133">Transmembrane helix</keyword>
<evidence type="ECO:0000313" key="7">
    <source>
        <dbReference type="EMBL" id="PYE89948.1"/>
    </source>
</evidence>
<dbReference type="Pfam" id="PF13515">
    <property type="entry name" value="FUSC_2"/>
    <property type="match status" value="1"/>
</dbReference>
<evidence type="ECO:0000256" key="3">
    <source>
        <dbReference type="ARBA" id="ARBA00022989"/>
    </source>
</evidence>
<keyword evidence="8" id="KW-1185">Reference proteome</keyword>
<protein>
    <submittedName>
        <fullName evidence="7">Fusaric acid resistance family protein</fullName>
    </submittedName>
</protein>
<evidence type="ECO:0000256" key="2">
    <source>
        <dbReference type="ARBA" id="ARBA00022692"/>
    </source>
</evidence>
<dbReference type="AlphaFoldDB" id="A0A318T908"/>
<comment type="subcellular location">
    <subcellularLocation>
        <location evidence="1">Membrane</location>
        <topology evidence="1">Multi-pass membrane protein</topology>
    </subcellularLocation>
</comment>
<keyword evidence="2 5" id="KW-0812">Transmembrane</keyword>
<evidence type="ECO:0000313" key="8">
    <source>
        <dbReference type="Proteomes" id="UP000247454"/>
    </source>
</evidence>
<feature type="transmembrane region" description="Helical" evidence="5">
    <location>
        <begin position="193"/>
        <end position="212"/>
    </location>
</feature>
<dbReference type="EMBL" id="QJTF01000002">
    <property type="protein sequence ID" value="PYE89948.1"/>
    <property type="molecule type" value="Genomic_DNA"/>
</dbReference>
<feature type="transmembrane region" description="Helical" evidence="5">
    <location>
        <begin position="314"/>
        <end position="332"/>
    </location>
</feature>
<sequence>MQAIALPEITWRPLFRTTLVVAPFVLLSLVLNNPLWIDVALVAICIQIAWERTELAPLGVLLHGLAIAVGFLFLFLSLLFQPLFVLGCALMSAATIRMAAEGSKLRTLGNFTFIPALYLACEMTERLPRDLYWPTATAFLPYIAIAIIPTMVQSVVDHWHTKKADGLRHFMRHFMRLTKNDPFGDHVPYLEDMAAVILAVGTAAFLVEWGHLDHGQWVIWSAASVVTGDTASSRLKLRDRTIGALAGVPLGILAGLAIPHSETTYGVVILGVFLTLTAFRSYVVGFGVRCGLVSLAIMLAGQSVSVASERIVNVILGGVIGALFVLAAHLAAQHLKPARKI</sequence>
<dbReference type="InterPro" id="IPR049453">
    <property type="entry name" value="Memb_transporter_dom"/>
</dbReference>
<proteinExistence type="predicted"/>